<dbReference type="RefSeq" id="WP_135520079.1">
    <property type="nucleotide sequence ID" value="NZ_PVSN01000053.1"/>
</dbReference>
<dbReference type="InterPro" id="IPR058591">
    <property type="entry name" value="Gtf3_N"/>
</dbReference>
<keyword evidence="1" id="KW-0808">Transferase</keyword>
<dbReference type="OrthoDB" id="9790931at2"/>
<evidence type="ECO:0000313" key="4">
    <source>
        <dbReference type="EMBL" id="TGE71787.1"/>
    </source>
</evidence>
<dbReference type="Gene3D" id="3.40.50.2000">
    <property type="entry name" value="Glycogen Phosphorylase B"/>
    <property type="match status" value="2"/>
</dbReference>
<reference evidence="4 5" key="1">
    <citation type="submission" date="2018-03" db="EMBL/GenBank/DDBJ databases">
        <title>Genome sequencing of Weissella confusa isolates.</title>
        <authorList>
            <person name="Kajala I."/>
            <person name="Baruah R."/>
            <person name="Bergsveinson J."/>
            <person name="Juvonen R."/>
            <person name="Ziola B."/>
        </authorList>
    </citation>
    <scope>NUCLEOTIDE SEQUENCE [LARGE SCALE GENOMIC DNA]</scope>
    <source>
        <strain evidence="4 5">VTT E-062653</strain>
    </source>
</reference>
<evidence type="ECO:0000259" key="2">
    <source>
        <dbReference type="Pfam" id="PF26334"/>
    </source>
</evidence>
<evidence type="ECO:0000313" key="5">
    <source>
        <dbReference type="Proteomes" id="UP000297646"/>
    </source>
</evidence>
<evidence type="ECO:0000256" key="1">
    <source>
        <dbReference type="ARBA" id="ARBA00022679"/>
    </source>
</evidence>
<dbReference type="PIRSF" id="PIRSF007023">
    <property type="entry name" value="UDP-Galf_transf"/>
    <property type="match status" value="1"/>
</dbReference>
<gene>
    <name evidence="4" type="ORF">C6P11_07770</name>
</gene>
<proteinExistence type="predicted"/>
<feature type="domain" description="Glucosyltransferase 3-like N-terminal" evidence="2">
    <location>
        <begin position="13"/>
        <end position="146"/>
    </location>
</feature>
<dbReference type="Pfam" id="PF26337">
    <property type="entry name" value="Gtf3_C"/>
    <property type="match status" value="1"/>
</dbReference>
<dbReference type="InterPro" id="IPR058592">
    <property type="entry name" value="Gtf3_C"/>
</dbReference>
<accession>A0A4Z0RXC9</accession>
<dbReference type="Pfam" id="PF26334">
    <property type="entry name" value="Gtf3_N"/>
    <property type="match status" value="1"/>
</dbReference>
<feature type="domain" description="Glucosyltransferase 3-like C-terminal" evidence="3">
    <location>
        <begin position="168"/>
        <end position="325"/>
    </location>
</feature>
<dbReference type="Proteomes" id="UP000297646">
    <property type="component" value="Unassembled WGS sequence"/>
</dbReference>
<evidence type="ECO:0000259" key="3">
    <source>
        <dbReference type="Pfam" id="PF26337"/>
    </source>
</evidence>
<organism evidence="4 5">
    <name type="scientific">Weissella confusa</name>
    <name type="common">Lactobacillus confusus</name>
    <dbReference type="NCBI Taxonomy" id="1583"/>
    <lineage>
        <taxon>Bacteria</taxon>
        <taxon>Bacillati</taxon>
        <taxon>Bacillota</taxon>
        <taxon>Bacilli</taxon>
        <taxon>Lactobacillales</taxon>
        <taxon>Lactobacillaceae</taxon>
        <taxon>Weissella</taxon>
    </lineage>
</organism>
<dbReference type="EMBL" id="PVSN01000053">
    <property type="protein sequence ID" value="TGE71787.1"/>
    <property type="molecule type" value="Genomic_DNA"/>
</dbReference>
<sequence length="330" mass="36882">MYLGVTTQSDDFISAGSKAKDDVANILKTMNFSMVKYNNDTSKIHKALFSKTDWRNAIQSNSESGMVVLQHPLYSKVSTNSLLKVLGEKQLKLVIFIHDVESLRQESDFNWERSLFNQATLLIVHNGAMANWLRNNGVNTPMHNLEVFDYLTDNQMMTEDSTNPEMSVAFAGNLAKSSFIDKFEDVIVDLYGPNPASSYPENIHYHGIVKPEVLPNKLNSSFGLVWDGDSVLGGTGRFGEYTKYNNPHKTSLYLSAGLPVIVWNEAAISEFVLKNNVGITVSNLTEVREILSEMSADDYGIMKKNALEVGKKLRDGFYTKQAIQKVIDGD</sequence>
<name>A0A4Z0RXC9_WEICO</name>
<comment type="caution">
    <text evidence="4">The sequence shown here is derived from an EMBL/GenBank/DDBJ whole genome shotgun (WGS) entry which is preliminary data.</text>
</comment>
<evidence type="ECO:0008006" key="6">
    <source>
        <dbReference type="Google" id="ProtNLM"/>
    </source>
</evidence>
<protein>
    <recommendedName>
        <fullName evidence="6">Beta-1,6-galactofuranosyltransferase</fullName>
    </recommendedName>
</protein>
<dbReference type="AlphaFoldDB" id="A0A4Z0RXC9"/>